<dbReference type="Gene3D" id="3.40.50.300">
    <property type="entry name" value="P-loop containing nucleotide triphosphate hydrolases"/>
    <property type="match status" value="2"/>
</dbReference>
<reference evidence="3 6" key="2">
    <citation type="journal article" date="2020" name="Microbiome">
        <title>Single-cell genomics of uncultured bacteria reveals dietary fiber responders in the mouse gut microbiota.</title>
        <authorList>
            <person name="Chijiiwa R."/>
            <person name="Hosokawa M."/>
            <person name="Kogawa M."/>
            <person name="Nishikawa Y."/>
            <person name="Ide K."/>
            <person name="Sakanashi C."/>
            <person name="Takahashi K."/>
            <person name="Takeyama H."/>
        </authorList>
    </citation>
    <scope>NUCLEOTIDE SEQUENCE [LARGE SCALE GENOMIC DNA]</scope>
    <source>
        <strain evidence="3">IMSAGC_001</strain>
    </source>
</reference>
<evidence type="ECO:0000313" key="4">
    <source>
        <dbReference type="EMBL" id="TFU51840.1"/>
    </source>
</evidence>
<feature type="domain" description="DNA2/NAM7 helicase helicase" evidence="1">
    <location>
        <begin position="632"/>
        <end position="847"/>
    </location>
</feature>
<feature type="domain" description="DNA2/NAM7 helicase helicase" evidence="1">
    <location>
        <begin position="958"/>
        <end position="1006"/>
    </location>
</feature>
<protein>
    <submittedName>
        <fullName evidence="3">ATP-dependent RecD-like DNA helicase</fullName>
        <ecNumber evidence="3">3.6.4.12</ecNumber>
    </submittedName>
</protein>
<dbReference type="PANTHER" id="PTHR10887:SF495">
    <property type="entry name" value="HELICASE SENATAXIN ISOFORM X1-RELATED"/>
    <property type="match status" value="1"/>
</dbReference>
<dbReference type="InterPro" id="IPR047187">
    <property type="entry name" value="SF1_C_Upf1"/>
</dbReference>
<dbReference type="InterPro" id="IPR027417">
    <property type="entry name" value="P-loop_NTPase"/>
</dbReference>
<dbReference type="InterPro" id="IPR041679">
    <property type="entry name" value="DNA2/NAM7-like_C"/>
</dbReference>
<dbReference type="EC" id="3.6.4.12" evidence="3"/>
<dbReference type="PANTHER" id="PTHR10887">
    <property type="entry name" value="DNA2/NAM7 HELICASE FAMILY"/>
    <property type="match status" value="1"/>
</dbReference>
<proteinExistence type="predicted"/>
<keyword evidence="3" id="KW-0547">Nucleotide-binding</keyword>
<dbReference type="SUPFAM" id="SSF52540">
    <property type="entry name" value="P-loop containing nucleoside triphosphate hydrolases"/>
    <property type="match status" value="1"/>
</dbReference>
<dbReference type="Pfam" id="PF13087">
    <property type="entry name" value="AAA_12"/>
    <property type="match status" value="1"/>
</dbReference>
<organism evidence="3 6">
    <name type="scientific">Bacteroides acidifaciens</name>
    <dbReference type="NCBI Taxonomy" id="85831"/>
    <lineage>
        <taxon>Bacteria</taxon>
        <taxon>Pseudomonadati</taxon>
        <taxon>Bacteroidota</taxon>
        <taxon>Bacteroidia</taxon>
        <taxon>Bacteroidales</taxon>
        <taxon>Bacteroidaceae</taxon>
        <taxon>Bacteroides</taxon>
    </lineage>
</organism>
<evidence type="ECO:0000313" key="3">
    <source>
        <dbReference type="EMBL" id="GFH87736.1"/>
    </source>
</evidence>
<accession>A0A7J0A6E2</accession>
<dbReference type="Proteomes" id="UP000491181">
    <property type="component" value="Unassembled WGS sequence"/>
</dbReference>
<evidence type="ECO:0000313" key="5">
    <source>
        <dbReference type="Proteomes" id="UP000298073"/>
    </source>
</evidence>
<dbReference type="GO" id="GO:0016787">
    <property type="term" value="F:hydrolase activity"/>
    <property type="evidence" value="ECO:0007669"/>
    <property type="project" value="UniProtKB-KW"/>
</dbReference>
<evidence type="ECO:0000259" key="1">
    <source>
        <dbReference type="Pfam" id="PF13086"/>
    </source>
</evidence>
<feature type="domain" description="DNA2/NAM7 helicase-like C-terminal" evidence="2">
    <location>
        <begin position="1036"/>
        <end position="1271"/>
    </location>
</feature>
<dbReference type="EMBL" id="SPPV01000004">
    <property type="protein sequence ID" value="TFU51840.1"/>
    <property type="molecule type" value="Genomic_DNA"/>
</dbReference>
<name>A0A7J0A6E2_9BACE</name>
<dbReference type="CDD" id="cd18808">
    <property type="entry name" value="SF1_C_Upf1"/>
    <property type="match status" value="1"/>
</dbReference>
<comment type="caution">
    <text evidence="3">The sequence shown here is derived from an EMBL/GenBank/DDBJ whole genome shotgun (WGS) entry which is preliminary data.</text>
</comment>
<dbReference type="OrthoDB" id="9757917at2"/>
<keyword evidence="3" id="KW-0347">Helicase</keyword>
<reference evidence="4 5" key="1">
    <citation type="submission" date="2019-03" db="EMBL/GenBank/DDBJ databases">
        <title>Diversity of the mouse oral microbiome.</title>
        <authorList>
            <person name="Joseph S."/>
            <person name="Aduse-Opoku J."/>
            <person name="Curtis M."/>
            <person name="Wade W."/>
            <person name="Hashim A."/>
        </authorList>
    </citation>
    <scope>NUCLEOTIDE SEQUENCE [LARGE SCALE GENOMIC DNA]</scope>
    <source>
        <strain evidence="4 5">P2318</strain>
    </source>
</reference>
<dbReference type="InterPro" id="IPR045055">
    <property type="entry name" value="DNA2/NAM7-like"/>
</dbReference>
<dbReference type="Proteomes" id="UP000298073">
    <property type="component" value="Unassembled WGS sequence"/>
</dbReference>
<dbReference type="RefSeq" id="WP_135035667.1">
    <property type="nucleotide sequence ID" value="NZ_BLLS01000117.1"/>
</dbReference>
<gene>
    <name evidence="3" type="primary">recD2_8</name>
    <name evidence="4" type="ORF">E4T97_03170</name>
    <name evidence="3" type="ORF">IMSAGC001_03165</name>
</gene>
<keyword evidence="3" id="KW-0378">Hydrolase</keyword>
<dbReference type="GO" id="GO:0003678">
    <property type="term" value="F:DNA helicase activity"/>
    <property type="evidence" value="ECO:0007669"/>
    <property type="project" value="UniProtKB-EC"/>
</dbReference>
<keyword evidence="3" id="KW-0067">ATP-binding</keyword>
<evidence type="ECO:0000259" key="2">
    <source>
        <dbReference type="Pfam" id="PF13087"/>
    </source>
</evidence>
<dbReference type="EMBL" id="BLLS01000117">
    <property type="protein sequence ID" value="GFH87736.1"/>
    <property type="molecule type" value="Genomic_DNA"/>
</dbReference>
<evidence type="ECO:0000313" key="6">
    <source>
        <dbReference type="Proteomes" id="UP000491181"/>
    </source>
</evidence>
<sequence length="1311" mass="152010">MFEEDIFGEDSITLVLRYDNYVIQNFDKKSKIVTFDRLKAILASKEMPCFFSKKDDRRHIISIPVSDDGCNGKVDFYVEWHVTNSYEIKVNKECKSRFVAETLNVDPKYTIEQHCKILFLEMQDQFNDFTAIGELYNLKERVAMLEIAPATIIENERQLWTKYIEAQRVIVNKLQEPFYCSGKPSLVPVYGAKGDVYRYKLFVPVEDAEASAPDAFSNLMEEYEDAFESTIKIEKDGSARLTKEELKRVDLMIQRKFNAEIGRQETITCSVRIAPRGIQDKLRADLRSMRLKINVDYAREDNLVCLSCRDGKFAKIPRELINKYGLKPTGVFCKYAKYDEFHNRFVEIEKQIVKSPNMYNLDLAAQKMMTAAFTKKAELEKEDYETVKLSVGQTYTFEEMDEDFDDDFWNSIKTDLYGLDISAFPKDNLLFFDFTDFDTLQQRLNQLEESDRFKLVKADINSMSFKVRFFQVEKKNKLDSFEYKKEKLKNVEFVTRVVTKNKSENVFVGNLSGRESTGRELVLSIPYRWKDDQKKAKNILKLFEDENFQMEYVKANLKGDEVKLSWLDEAVKKLDEKRIDSKEPNKKPVNPRLRDFIFDSSKAEPTFKLEIDDKDIPELSEYKELESRQLLNLNQSQKNAVLRALYANDLCLLQGPPGTGKTTVIAELIWQHILKDPTKKLLLTSETNLAVDNALEKLMGSRNVNEALSPYLSIIKPLRFGKSSKFEEDGKKYSVERIEKWLDDEYEEELVYENEVASLDSATEEGLDDTEDGDVNNNAVQQWMSMIAQRAQAYAEQNPRYAELADTYRASLCSPDGITKRFFKEKYFKHANVIGSTCSSTGSPSFAADYARVYSSAIYDKFVEKEGYKQTISDIKGLIVAANNTDSSFQDTALSIIKKIMRENNVKTEDELRELLDNPTDNVRHFLFNYDLRSLLRPKRSKKFETILERLGFDSEDEFNQMKNIYFDTVIMDEASKATPPDLVLPLCFGRKSIVIGDHRQLPPMLNEQDFKEALLTLNDEKATALANDIDRQFVDTSQFARLILNPNVSKSIKSVFTEQYRMHPQINDAIKQFYKNDEGGLSCGLDLAKVDCPDLSEPESRYHGFYHPGFISPDVHVLWVKVDEPEQRSDSKALYNEKEVEAVKRVLQYLKHSEGFKEYMQYWDDNIRSEERRNLEKEIGVISFYGQQVKYLNEVKSFARNNGIRVKLNTVDKFQGMERNIVIVSTVRSDKYKTAQGIVPNDNPGFAKSPERLNVALSRARRLLIVVGNNEFFDHVKDTYNGNLLYHNVIEEMQKHHEIIDYKTLTKYAR</sequence>
<dbReference type="Pfam" id="PF13086">
    <property type="entry name" value="AAA_11"/>
    <property type="match status" value="2"/>
</dbReference>
<dbReference type="InterPro" id="IPR041677">
    <property type="entry name" value="DNA2/NAM7_AAA_11"/>
</dbReference>